<dbReference type="Pfam" id="PF04525">
    <property type="entry name" value="LOR"/>
    <property type="match status" value="1"/>
</dbReference>
<proteinExistence type="predicted"/>
<dbReference type="InterPro" id="IPR025659">
    <property type="entry name" value="Tubby-like_C"/>
</dbReference>
<dbReference type="RefSeq" id="WP_106892038.1">
    <property type="nucleotide sequence ID" value="NZ_CP027860.1"/>
</dbReference>
<accession>A0A2P1PTF5</accession>
<gene>
    <name evidence="1" type="ORF">C7S18_13325</name>
</gene>
<dbReference type="KEGG" id="xba:C7S18_13325"/>
<dbReference type="SUPFAM" id="SSF54518">
    <property type="entry name" value="Tubby C-terminal domain-like"/>
    <property type="match status" value="1"/>
</dbReference>
<dbReference type="AlphaFoldDB" id="A0A2P1PTF5"/>
<reference evidence="1 2" key="2">
    <citation type="submission" date="2018-03" db="EMBL/GenBank/DDBJ databases">
        <authorList>
            <person name="Keele B.F."/>
        </authorList>
    </citation>
    <scope>NUCLEOTIDE SEQUENCE [LARGE SCALE GENOMIC DNA]</scope>
    <source>
        <strain evidence="1 2">D13</strain>
    </source>
</reference>
<reference evidence="1 2" key="1">
    <citation type="submission" date="2018-03" db="EMBL/GenBank/DDBJ databases">
        <title>Ahniella affigens gen. nov., sp. nov., a gammaproteobacterium isolated from sandy soil near a stream.</title>
        <authorList>
            <person name="Ko Y."/>
            <person name="Kim J.-H."/>
        </authorList>
    </citation>
    <scope>NUCLEOTIDE SEQUENCE [LARGE SCALE GENOMIC DNA]</scope>
    <source>
        <strain evidence="1 2">D13</strain>
    </source>
</reference>
<protein>
    <submittedName>
        <fullName evidence="1">Uncharacterized protein</fullName>
    </submittedName>
</protein>
<name>A0A2P1PTF5_9GAMM</name>
<organism evidence="1 2">
    <name type="scientific">Ahniella affigens</name>
    <dbReference type="NCBI Taxonomy" id="2021234"/>
    <lineage>
        <taxon>Bacteria</taxon>
        <taxon>Pseudomonadati</taxon>
        <taxon>Pseudomonadota</taxon>
        <taxon>Gammaproteobacteria</taxon>
        <taxon>Lysobacterales</taxon>
        <taxon>Rhodanobacteraceae</taxon>
        <taxon>Ahniella</taxon>
    </lineage>
</organism>
<sequence>MRYQYPLSLTFKITTLSSDFSVTDVHDNLLFYVRQKMFKLREELTVSRDATEAQKLYTIKANQWLDFSASYGFVNAAGEFLGSVARKGWASIFKAHYEVFDAERQLCYTIREENAWIKVLDAIFGDIPIIGLFSGYVFNPAYLVTDHTQLVAVRLVKQPSLLGRRFKLEKMSGFRSTADEERVLLALSMLLMLERQRG</sequence>
<dbReference type="InterPro" id="IPR007612">
    <property type="entry name" value="LOR"/>
</dbReference>
<dbReference type="Proteomes" id="UP000241074">
    <property type="component" value="Chromosome"/>
</dbReference>
<keyword evidence="2" id="KW-1185">Reference proteome</keyword>
<dbReference type="OrthoDB" id="572274at2"/>
<evidence type="ECO:0000313" key="2">
    <source>
        <dbReference type="Proteomes" id="UP000241074"/>
    </source>
</evidence>
<dbReference type="EMBL" id="CP027860">
    <property type="protein sequence ID" value="AVP98118.1"/>
    <property type="molecule type" value="Genomic_DNA"/>
</dbReference>
<evidence type="ECO:0000313" key="1">
    <source>
        <dbReference type="EMBL" id="AVP98118.1"/>
    </source>
</evidence>